<proteinExistence type="predicted"/>
<evidence type="ECO:0008006" key="2">
    <source>
        <dbReference type="Google" id="ProtNLM"/>
    </source>
</evidence>
<accession>X1AJK9</accession>
<reference evidence="1" key="1">
    <citation type="journal article" date="2014" name="Front. Microbiol.">
        <title>High frequency of phylogenetically diverse reductive dehalogenase-homologous genes in deep subseafloor sedimentary metagenomes.</title>
        <authorList>
            <person name="Kawai M."/>
            <person name="Futagami T."/>
            <person name="Toyoda A."/>
            <person name="Takaki Y."/>
            <person name="Nishi S."/>
            <person name="Hori S."/>
            <person name="Arai W."/>
            <person name="Tsubouchi T."/>
            <person name="Morono Y."/>
            <person name="Uchiyama I."/>
            <person name="Ito T."/>
            <person name="Fujiyama A."/>
            <person name="Inagaki F."/>
            <person name="Takami H."/>
        </authorList>
    </citation>
    <scope>NUCLEOTIDE SEQUENCE</scope>
    <source>
        <strain evidence="1">Expedition CK06-06</strain>
    </source>
</reference>
<protein>
    <recommendedName>
        <fullName evidence="2">DUF4129 domain-containing protein</fullName>
    </recommendedName>
</protein>
<name>X1AJK9_9ZZZZ</name>
<dbReference type="AlphaFoldDB" id="X1AJK9"/>
<dbReference type="EMBL" id="BART01008168">
    <property type="protein sequence ID" value="GAG69802.1"/>
    <property type="molecule type" value="Genomic_DNA"/>
</dbReference>
<feature type="non-terminal residue" evidence="1">
    <location>
        <position position="117"/>
    </location>
</feature>
<comment type="caution">
    <text evidence="1">The sequence shown here is derived from an EMBL/GenBank/DDBJ whole genome shotgun (WGS) entry which is preliminary data.</text>
</comment>
<evidence type="ECO:0000313" key="1">
    <source>
        <dbReference type="EMBL" id="GAG69802.1"/>
    </source>
</evidence>
<sequence>MAKSKKKKSQPIFDIESKKRNIQVLNQTNRMKESIAYIYLIYTDLIRQKFGQPRKFFETIREFAITCVKKLGQNPEIIYPFIQKIEETIYGGVEPTETDFKATLSLFSKVYTEITGK</sequence>
<organism evidence="1">
    <name type="scientific">marine sediment metagenome</name>
    <dbReference type="NCBI Taxonomy" id="412755"/>
    <lineage>
        <taxon>unclassified sequences</taxon>
        <taxon>metagenomes</taxon>
        <taxon>ecological metagenomes</taxon>
    </lineage>
</organism>
<gene>
    <name evidence="1" type="ORF">S01H4_18425</name>
</gene>